<name>A0A8J2P013_9HEXA</name>
<sequence>EEKKFSESFKEKEKAYFQILSAEHKKQKDESEKM</sequence>
<reference evidence="1" key="1">
    <citation type="submission" date="2021-06" db="EMBL/GenBank/DDBJ databases">
        <authorList>
            <person name="Hodson N. C."/>
            <person name="Mongue J. A."/>
            <person name="Jaron S. K."/>
        </authorList>
    </citation>
    <scope>NUCLEOTIDE SEQUENCE</scope>
</reference>
<accession>A0A8J2P013</accession>
<proteinExistence type="predicted"/>
<comment type="caution">
    <text evidence="1">The sequence shown here is derived from an EMBL/GenBank/DDBJ whole genome shotgun (WGS) entry which is preliminary data.</text>
</comment>
<evidence type="ECO:0000313" key="1">
    <source>
        <dbReference type="EMBL" id="CAG7725733.1"/>
    </source>
</evidence>
<feature type="non-terminal residue" evidence="1">
    <location>
        <position position="1"/>
    </location>
</feature>
<organism evidence="1 2">
    <name type="scientific">Allacma fusca</name>
    <dbReference type="NCBI Taxonomy" id="39272"/>
    <lineage>
        <taxon>Eukaryota</taxon>
        <taxon>Metazoa</taxon>
        <taxon>Ecdysozoa</taxon>
        <taxon>Arthropoda</taxon>
        <taxon>Hexapoda</taxon>
        <taxon>Collembola</taxon>
        <taxon>Symphypleona</taxon>
        <taxon>Sminthuridae</taxon>
        <taxon>Allacma</taxon>
    </lineage>
</organism>
<evidence type="ECO:0000313" key="2">
    <source>
        <dbReference type="Proteomes" id="UP000708208"/>
    </source>
</evidence>
<dbReference type="OrthoDB" id="332250at2759"/>
<dbReference type="Proteomes" id="UP000708208">
    <property type="component" value="Unassembled WGS sequence"/>
</dbReference>
<keyword evidence="2" id="KW-1185">Reference proteome</keyword>
<protein>
    <submittedName>
        <fullName evidence="1">Uncharacterized protein</fullName>
    </submittedName>
</protein>
<dbReference type="AlphaFoldDB" id="A0A8J2P013"/>
<feature type="non-terminal residue" evidence="1">
    <location>
        <position position="34"/>
    </location>
</feature>
<dbReference type="EMBL" id="CAJVCH010126200">
    <property type="protein sequence ID" value="CAG7725733.1"/>
    <property type="molecule type" value="Genomic_DNA"/>
</dbReference>
<gene>
    <name evidence="1" type="ORF">AFUS01_LOCUS14680</name>
</gene>